<evidence type="ECO:0000256" key="7">
    <source>
        <dbReference type="ARBA" id="ARBA00022840"/>
    </source>
</evidence>
<evidence type="ECO:0000256" key="6">
    <source>
        <dbReference type="ARBA" id="ARBA00022777"/>
    </source>
</evidence>
<dbReference type="EC" id="2.7.13.3" evidence="2"/>
<feature type="region of interest" description="Disordered" evidence="9">
    <location>
        <begin position="233"/>
        <end position="268"/>
    </location>
</feature>
<dbReference type="InterPro" id="IPR050482">
    <property type="entry name" value="Sensor_HK_TwoCompSys"/>
</dbReference>
<keyword evidence="10" id="KW-0812">Transmembrane</keyword>
<keyword evidence="5" id="KW-0547">Nucleotide-binding</keyword>
<protein>
    <recommendedName>
        <fullName evidence="2">histidine kinase</fullName>
        <ecNumber evidence="2">2.7.13.3</ecNumber>
    </recommendedName>
</protein>
<dbReference type="SUPFAM" id="SSF55874">
    <property type="entry name" value="ATPase domain of HSP90 chaperone/DNA topoisomerase II/histidine kinase"/>
    <property type="match status" value="1"/>
</dbReference>
<proteinExistence type="predicted"/>
<evidence type="ECO:0000256" key="3">
    <source>
        <dbReference type="ARBA" id="ARBA00022553"/>
    </source>
</evidence>
<dbReference type="Pfam" id="PF02518">
    <property type="entry name" value="HATPase_c"/>
    <property type="match status" value="1"/>
</dbReference>
<dbReference type="AlphaFoldDB" id="A0A6I2F9D6"/>
<name>A0A6I2F9D6_9MICO</name>
<evidence type="ECO:0000313" key="14">
    <source>
        <dbReference type="Proteomes" id="UP000431080"/>
    </source>
</evidence>
<feature type="transmembrane region" description="Helical" evidence="10">
    <location>
        <begin position="80"/>
        <end position="101"/>
    </location>
</feature>
<sequence length="405" mass="42154">MIVSATVTDRLPPAVAVAQLGAVVVAGAAILLFRRRRPWLLLIVAASVCLLVYPFGTTDVLPLLLALYALAVYRSTRSAWIGFGISVAVATLSSYLAVWVGGDDTVVPFGAPALASASQFTVFLLIATLIGVTVGNRRRYLNALIARAHDLARERDQQAQLATALERSRIAREMHDIVSHSLTVMVTLADGSAATADRDPGRAAEAMRQVAETGRAALADMRRMLGVLARPEAPTPEVAGAPAGPDGPDAPVASQEPGDLAPQPGTADLPDLVERYRAAGLPVRLETAGAPITDANLQLTVYRIVQEGLTNALRYAPSAHLVEVAVEHAAGMVRVDVVDDGTTAASTGAATGSATRSASGFIGGGNGLVGMRERVALYGGTVEAGPRAAGGWRVHAELRAEEDRA</sequence>
<dbReference type="PANTHER" id="PTHR24421:SF10">
    <property type="entry name" value="NITRATE_NITRITE SENSOR PROTEIN NARQ"/>
    <property type="match status" value="1"/>
</dbReference>
<evidence type="ECO:0000256" key="5">
    <source>
        <dbReference type="ARBA" id="ARBA00022741"/>
    </source>
</evidence>
<keyword evidence="10" id="KW-0472">Membrane</keyword>
<feature type="transmembrane region" description="Helical" evidence="10">
    <location>
        <begin position="12"/>
        <end position="33"/>
    </location>
</feature>
<feature type="transmembrane region" description="Helical" evidence="10">
    <location>
        <begin position="113"/>
        <end position="134"/>
    </location>
</feature>
<keyword evidence="4" id="KW-0808">Transferase</keyword>
<dbReference type="InterPro" id="IPR003594">
    <property type="entry name" value="HATPase_dom"/>
</dbReference>
<dbReference type="PANTHER" id="PTHR24421">
    <property type="entry name" value="NITRATE/NITRITE SENSOR PROTEIN NARX-RELATED"/>
    <property type="match status" value="1"/>
</dbReference>
<dbReference type="GO" id="GO:0016020">
    <property type="term" value="C:membrane"/>
    <property type="evidence" value="ECO:0007669"/>
    <property type="project" value="InterPro"/>
</dbReference>
<evidence type="ECO:0000256" key="2">
    <source>
        <dbReference type="ARBA" id="ARBA00012438"/>
    </source>
</evidence>
<evidence type="ECO:0000256" key="10">
    <source>
        <dbReference type="SAM" id="Phobius"/>
    </source>
</evidence>
<gene>
    <name evidence="13" type="ORF">GE115_01865</name>
</gene>
<keyword evidence="3" id="KW-0597">Phosphoprotein</keyword>
<evidence type="ECO:0000256" key="4">
    <source>
        <dbReference type="ARBA" id="ARBA00022679"/>
    </source>
</evidence>
<dbReference type="CDD" id="cd16917">
    <property type="entry name" value="HATPase_UhpB-NarQ-NarX-like"/>
    <property type="match status" value="1"/>
</dbReference>
<comment type="catalytic activity">
    <reaction evidence="1">
        <text>ATP + protein L-histidine = ADP + protein N-phospho-L-histidine.</text>
        <dbReference type="EC" id="2.7.13.3"/>
    </reaction>
</comment>
<keyword evidence="10" id="KW-1133">Transmembrane helix</keyword>
<accession>A0A6I2F9D6</accession>
<dbReference type="InterPro" id="IPR011712">
    <property type="entry name" value="Sig_transdc_His_kin_sub3_dim/P"/>
</dbReference>
<dbReference type="Gene3D" id="3.30.565.10">
    <property type="entry name" value="Histidine kinase-like ATPase, C-terminal domain"/>
    <property type="match status" value="1"/>
</dbReference>
<evidence type="ECO:0000259" key="12">
    <source>
        <dbReference type="Pfam" id="PF07730"/>
    </source>
</evidence>
<keyword evidence="6 13" id="KW-0418">Kinase</keyword>
<keyword evidence="7" id="KW-0067">ATP-binding</keyword>
<feature type="domain" description="Signal transduction histidine kinase subgroup 3 dimerisation and phosphoacceptor" evidence="12">
    <location>
        <begin position="166"/>
        <end position="231"/>
    </location>
</feature>
<keyword evidence="8" id="KW-0902">Two-component regulatory system</keyword>
<dbReference type="GO" id="GO:0005524">
    <property type="term" value="F:ATP binding"/>
    <property type="evidence" value="ECO:0007669"/>
    <property type="project" value="UniProtKB-KW"/>
</dbReference>
<evidence type="ECO:0000313" key="13">
    <source>
        <dbReference type="EMBL" id="MRG58623.1"/>
    </source>
</evidence>
<evidence type="ECO:0000259" key="11">
    <source>
        <dbReference type="Pfam" id="PF02518"/>
    </source>
</evidence>
<reference evidence="13 14" key="1">
    <citation type="submission" date="2019-10" db="EMBL/GenBank/DDBJ databases">
        <authorList>
            <person name="Nie G."/>
            <person name="Ming H."/>
            <person name="Yi B."/>
        </authorList>
    </citation>
    <scope>NUCLEOTIDE SEQUENCE [LARGE SCALE GENOMIC DNA]</scope>
    <source>
        <strain evidence="13 14">CFH 90414</strain>
    </source>
</reference>
<dbReference type="Pfam" id="PF07730">
    <property type="entry name" value="HisKA_3"/>
    <property type="match status" value="1"/>
</dbReference>
<comment type="caution">
    <text evidence="13">The sequence shown here is derived from an EMBL/GenBank/DDBJ whole genome shotgun (WGS) entry which is preliminary data.</text>
</comment>
<organism evidence="13 14">
    <name type="scientific">Agromyces agglutinans</name>
    <dbReference type="NCBI Taxonomy" id="2662258"/>
    <lineage>
        <taxon>Bacteria</taxon>
        <taxon>Bacillati</taxon>
        <taxon>Actinomycetota</taxon>
        <taxon>Actinomycetes</taxon>
        <taxon>Micrococcales</taxon>
        <taxon>Microbacteriaceae</taxon>
        <taxon>Agromyces</taxon>
    </lineage>
</organism>
<dbReference type="Gene3D" id="1.20.5.1930">
    <property type="match status" value="1"/>
</dbReference>
<feature type="domain" description="Histidine kinase/HSP90-like ATPase" evidence="11">
    <location>
        <begin position="299"/>
        <end position="400"/>
    </location>
</feature>
<dbReference type="Proteomes" id="UP000431080">
    <property type="component" value="Unassembled WGS sequence"/>
</dbReference>
<evidence type="ECO:0000256" key="1">
    <source>
        <dbReference type="ARBA" id="ARBA00000085"/>
    </source>
</evidence>
<evidence type="ECO:0000256" key="9">
    <source>
        <dbReference type="SAM" id="MobiDB-lite"/>
    </source>
</evidence>
<feature type="compositionally biased region" description="Low complexity" evidence="9">
    <location>
        <begin position="238"/>
        <end position="253"/>
    </location>
</feature>
<dbReference type="EMBL" id="WJIF01000001">
    <property type="protein sequence ID" value="MRG58623.1"/>
    <property type="molecule type" value="Genomic_DNA"/>
</dbReference>
<dbReference type="InterPro" id="IPR036890">
    <property type="entry name" value="HATPase_C_sf"/>
</dbReference>
<evidence type="ECO:0000256" key="8">
    <source>
        <dbReference type="ARBA" id="ARBA00023012"/>
    </source>
</evidence>
<dbReference type="GO" id="GO:0046983">
    <property type="term" value="F:protein dimerization activity"/>
    <property type="evidence" value="ECO:0007669"/>
    <property type="project" value="InterPro"/>
</dbReference>
<feature type="transmembrane region" description="Helical" evidence="10">
    <location>
        <begin position="39"/>
        <end position="68"/>
    </location>
</feature>
<keyword evidence="14" id="KW-1185">Reference proteome</keyword>
<dbReference type="GO" id="GO:0000155">
    <property type="term" value="F:phosphorelay sensor kinase activity"/>
    <property type="evidence" value="ECO:0007669"/>
    <property type="project" value="InterPro"/>
</dbReference>